<dbReference type="SUPFAM" id="SSF53067">
    <property type="entry name" value="Actin-like ATPase domain"/>
    <property type="match status" value="1"/>
</dbReference>
<keyword evidence="1" id="KW-0808">Transferase</keyword>
<dbReference type="PATRIC" id="fig|1276220.3.peg.816"/>
<dbReference type="Gene3D" id="3.30.420.40">
    <property type="match status" value="1"/>
</dbReference>
<dbReference type="InterPro" id="IPR043129">
    <property type="entry name" value="ATPase_NBD"/>
</dbReference>
<keyword evidence="2" id="KW-1185">Reference proteome</keyword>
<dbReference type="OrthoDB" id="9805576at2"/>
<dbReference type="HOGENOM" id="CLU_684959_0_0_14"/>
<gene>
    <name evidence="1" type="ORF">STAIW_v1c07980</name>
</gene>
<dbReference type="AlphaFoldDB" id="S5LXR5"/>
<organism evidence="1 2">
    <name type="scientific">Spiroplasma taiwanense CT-1</name>
    <dbReference type="NCBI Taxonomy" id="1276220"/>
    <lineage>
        <taxon>Bacteria</taxon>
        <taxon>Bacillati</taxon>
        <taxon>Mycoplasmatota</taxon>
        <taxon>Mollicutes</taxon>
        <taxon>Entomoplasmatales</taxon>
        <taxon>Spiroplasmataceae</taxon>
        <taxon>Spiroplasma</taxon>
    </lineage>
</organism>
<dbReference type="EMBL" id="CP005074">
    <property type="protein sequence ID" value="AGR41386.1"/>
    <property type="molecule type" value="Genomic_DNA"/>
</dbReference>
<keyword evidence="1" id="KW-0418">Kinase</keyword>
<protein>
    <submittedName>
        <fullName evidence="1">Gluconate kinase</fullName>
    </submittedName>
</protein>
<evidence type="ECO:0000313" key="2">
    <source>
        <dbReference type="Proteomes" id="UP000014984"/>
    </source>
</evidence>
<dbReference type="Proteomes" id="UP000014984">
    <property type="component" value="Chromosome"/>
</dbReference>
<dbReference type="RefSeq" id="WP_020834525.1">
    <property type="nucleotide sequence ID" value="NC_021846.1"/>
</dbReference>
<name>S5LXR5_9MOLU</name>
<accession>S5LXR5</accession>
<dbReference type="STRING" id="1276220.STAIW_v1c07980"/>
<dbReference type="GO" id="GO:0016301">
    <property type="term" value="F:kinase activity"/>
    <property type="evidence" value="ECO:0007669"/>
    <property type="project" value="UniProtKB-KW"/>
</dbReference>
<proteinExistence type="predicted"/>
<sequence>MNTIYIYFGDMYIEYKIFDQNNNQLEYEKLSNAEIYFDNHNFASANKAIDWFNEKITKFTDKYQKGLRIIFTCSTMFLFLLDENLNQIGKGYTPHDALIPKINSQDLIAAKKINNILNITVFPSFKLKETPIKAYSFTTLKGYFAIKLINKNIIDIVDASSTGLLDFKTSKFSPKLLKYVNRENIICPEIYKKLEWYDIKLNNYDCKVNFGIPNTVLGLNVLKEKNVAILSANRTFGIRLLVDKPIQNLLEEQYCYETLDNKYVYGTVSSNGGNNIFIACSQLNISIKDIDNFDLSECTFIEEEINFFEKANFRKFSTKFLEFDFDLDLLYSVIIQFKNKLKFALEKMQKSLGTKIKIIASGAIFDSKYIQSVLINEFKEQITFRDKNQIFINDLKKFIT</sequence>
<reference evidence="1 2" key="1">
    <citation type="journal article" date="2013" name="Genome Biol. Evol.">
        <title>Comparison of metabolic capacities and inference of gene content evolution in mosquito-associated Spiroplasma diminutum and S. taiwanense.</title>
        <authorList>
            <person name="Lo W.S."/>
            <person name="Ku C."/>
            <person name="Chen L.L."/>
            <person name="Chang T.H."/>
            <person name="Kuo C.H."/>
        </authorList>
    </citation>
    <scope>NUCLEOTIDE SEQUENCE [LARGE SCALE GENOMIC DNA]</scope>
    <source>
        <strain evidence="1">CT-1</strain>
    </source>
</reference>
<evidence type="ECO:0000313" key="1">
    <source>
        <dbReference type="EMBL" id="AGR41386.1"/>
    </source>
</evidence>
<dbReference type="KEGG" id="stai:STAIW_v1c07980"/>